<keyword evidence="5" id="KW-1185">Reference proteome</keyword>
<evidence type="ECO:0000313" key="4">
    <source>
        <dbReference type="EMBL" id="RAH98853.1"/>
    </source>
</evidence>
<dbReference type="AlphaFoldDB" id="A0A8B2NTD3"/>
<dbReference type="InterPro" id="IPR000873">
    <property type="entry name" value="AMP-dep_synth/lig_dom"/>
</dbReference>
<evidence type="ECO:0000256" key="2">
    <source>
        <dbReference type="ARBA" id="ARBA00022598"/>
    </source>
</evidence>
<dbReference type="InterPro" id="IPR042099">
    <property type="entry name" value="ANL_N_sf"/>
</dbReference>
<accession>A0A8B2NTD3</accession>
<dbReference type="SUPFAM" id="SSF56801">
    <property type="entry name" value="Acetyl-CoA synthetase-like"/>
    <property type="match status" value="1"/>
</dbReference>
<name>A0A8B2NTD3_9HYPH</name>
<protein>
    <submittedName>
        <fullName evidence="4">Feruloyl-CoA synthase</fullName>
    </submittedName>
</protein>
<dbReference type="Gene3D" id="3.40.50.12780">
    <property type="entry name" value="N-terminal domain of ligase-like"/>
    <property type="match status" value="1"/>
</dbReference>
<gene>
    <name evidence="4" type="ORF">DLJ53_24785</name>
</gene>
<dbReference type="PANTHER" id="PTHR43201:SF5">
    <property type="entry name" value="MEDIUM-CHAIN ACYL-COA LIGASE ACSF2, MITOCHONDRIAL"/>
    <property type="match status" value="1"/>
</dbReference>
<dbReference type="RefSeq" id="WP_111350270.1">
    <property type="nucleotide sequence ID" value="NZ_QHHQ01000006.1"/>
</dbReference>
<evidence type="ECO:0000313" key="5">
    <source>
        <dbReference type="Proteomes" id="UP000249590"/>
    </source>
</evidence>
<reference evidence="4 5" key="1">
    <citation type="submission" date="2018-05" db="EMBL/GenBank/DDBJ databases">
        <title>Acuticoccus sediminis sp. nov., isolated from deep-sea sediment of Indian Ocean.</title>
        <authorList>
            <person name="Liu X."/>
            <person name="Lai Q."/>
            <person name="Du Y."/>
            <person name="Sun F."/>
            <person name="Zhang X."/>
            <person name="Wang S."/>
            <person name="Shao Z."/>
        </authorList>
    </citation>
    <scope>NUCLEOTIDE SEQUENCE [LARGE SCALE GENOMIC DNA]</scope>
    <source>
        <strain evidence="4 5">PTG4-2</strain>
    </source>
</reference>
<proteinExistence type="inferred from homology"/>
<sequence length="618" mass="66152">MAARRFAPLATWTPDVRHETRADGTTLVWRADPLGPYPDKITERLDHWAAAAPDRTFLAERDGDGWRHLTYAECRTVVRALGQAFLDLGLSPERPLAILSGNDIEHALMALGAQYVGVPSAALSPAYSLLSQDFSKLRDIAGQLTPGLVFAADGARFGRAIDAVFAGTPVALTRAGLEGRPALRFADLAATEATPAVDAAHAAVGPDTVAKFLFTSGTTGSPKASIQTQRVICSNQEMIADCYAFMREEPPVIVDWAPWNHTAAGNKNFNLVLYNGGTYYLDGGRPTRDGIVETIRNLREISPTWYFNVPAGYEMLLSAMEDDPLLRETFFARLRMMMYAAASMAQHTWDRLNAVAAATRGEPILLSTGYGATETGPFALSSMEPQDSPGNVGIPAQGVTLKLVPHGDKLEARLRGPNIAPGYWRNGDLSRGAFDEEGFYRVGDALRFAVPGDPARGFLFDGRLAENFKLSTGTFVSVGALRAAFVDAMGGLVGDAVIAGEDRDRVAALMIPHVPALAALVPGGPGMSRTGLLAHPAVRAAVAERLTRLAAEATGSATRVVRAMFLDDDLSFDRGEVTDKGSINQRAVLRHRADLVAALYGDDPRVIQADPAVVAQGV</sequence>
<dbReference type="CDD" id="cd05921">
    <property type="entry name" value="FCS"/>
    <property type="match status" value="1"/>
</dbReference>
<feature type="domain" description="AMP-dependent synthetase/ligase" evidence="3">
    <location>
        <begin position="45"/>
        <end position="424"/>
    </location>
</feature>
<dbReference type="InterPro" id="IPR020845">
    <property type="entry name" value="AMP-binding_CS"/>
</dbReference>
<evidence type="ECO:0000259" key="3">
    <source>
        <dbReference type="Pfam" id="PF00501"/>
    </source>
</evidence>
<organism evidence="4 5">
    <name type="scientific">Acuticoccus sediminis</name>
    <dbReference type="NCBI Taxonomy" id="2184697"/>
    <lineage>
        <taxon>Bacteria</taxon>
        <taxon>Pseudomonadati</taxon>
        <taxon>Pseudomonadota</taxon>
        <taxon>Alphaproteobacteria</taxon>
        <taxon>Hyphomicrobiales</taxon>
        <taxon>Amorphaceae</taxon>
        <taxon>Acuticoccus</taxon>
    </lineage>
</organism>
<dbReference type="Pfam" id="PF00501">
    <property type="entry name" value="AMP-binding"/>
    <property type="match status" value="1"/>
</dbReference>
<keyword evidence="2" id="KW-0436">Ligase</keyword>
<dbReference type="Proteomes" id="UP000249590">
    <property type="component" value="Unassembled WGS sequence"/>
</dbReference>
<dbReference type="EMBL" id="QHHQ01000006">
    <property type="protein sequence ID" value="RAH98853.1"/>
    <property type="molecule type" value="Genomic_DNA"/>
</dbReference>
<dbReference type="OrthoDB" id="9803968at2"/>
<evidence type="ECO:0000256" key="1">
    <source>
        <dbReference type="ARBA" id="ARBA00006432"/>
    </source>
</evidence>
<dbReference type="PANTHER" id="PTHR43201">
    <property type="entry name" value="ACYL-COA SYNTHETASE"/>
    <property type="match status" value="1"/>
</dbReference>
<dbReference type="GO" id="GO:0006631">
    <property type="term" value="P:fatty acid metabolic process"/>
    <property type="evidence" value="ECO:0007669"/>
    <property type="project" value="TreeGrafter"/>
</dbReference>
<dbReference type="PROSITE" id="PS00455">
    <property type="entry name" value="AMP_BINDING"/>
    <property type="match status" value="1"/>
</dbReference>
<comment type="caution">
    <text evidence="4">The sequence shown here is derived from an EMBL/GenBank/DDBJ whole genome shotgun (WGS) entry which is preliminary data.</text>
</comment>
<dbReference type="GO" id="GO:0031956">
    <property type="term" value="F:medium-chain fatty acid-CoA ligase activity"/>
    <property type="evidence" value="ECO:0007669"/>
    <property type="project" value="TreeGrafter"/>
</dbReference>
<comment type="similarity">
    <text evidence="1">Belongs to the ATP-dependent AMP-binding enzyme family.</text>
</comment>